<keyword evidence="1" id="KW-0472">Membrane</keyword>
<organism evidence="2 3">
    <name type="scientific">Niabella pedocola</name>
    <dbReference type="NCBI Taxonomy" id="1752077"/>
    <lineage>
        <taxon>Bacteria</taxon>
        <taxon>Pseudomonadati</taxon>
        <taxon>Bacteroidota</taxon>
        <taxon>Chitinophagia</taxon>
        <taxon>Chitinophagales</taxon>
        <taxon>Chitinophagaceae</taxon>
        <taxon>Niabella</taxon>
    </lineage>
</organism>
<keyword evidence="1" id="KW-0812">Transmembrane</keyword>
<dbReference type="RefSeq" id="WP_231003021.1">
    <property type="nucleotide sequence ID" value="NZ_JAJNEC010000004.1"/>
</dbReference>
<name>A0ABS8PLZ5_9BACT</name>
<feature type="transmembrane region" description="Helical" evidence="1">
    <location>
        <begin position="34"/>
        <end position="53"/>
    </location>
</feature>
<reference evidence="2 3" key="1">
    <citation type="submission" date="2021-11" db="EMBL/GenBank/DDBJ databases">
        <title>Genomic of Niabella pedocola.</title>
        <authorList>
            <person name="Wu T."/>
        </authorList>
    </citation>
    <scope>NUCLEOTIDE SEQUENCE [LARGE SCALE GENOMIC DNA]</scope>
    <source>
        <strain evidence="2 3">JCM 31011</strain>
    </source>
</reference>
<dbReference type="EMBL" id="JAJNEC010000004">
    <property type="protein sequence ID" value="MCD2422118.1"/>
    <property type="molecule type" value="Genomic_DNA"/>
</dbReference>
<accession>A0ABS8PLZ5</accession>
<proteinExistence type="predicted"/>
<dbReference type="Proteomes" id="UP001199816">
    <property type="component" value="Unassembled WGS sequence"/>
</dbReference>
<evidence type="ECO:0000313" key="2">
    <source>
        <dbReference type="EMBL" id="MCD2422118.1"/>
    </source>
</evidence>
<evidence type="ECO:0008006" key="4">
    <source>
        <dbReference type="Google" id="ProtNLM"/>
    </source>
</evidence>
<keyword evidence="3" id="KW-1185">Reference proteome</keyword>
<keyword evidence="1" id="KW-1133">Transmembrane helix</keyword>
<evidence type="ECO:0000256" key="1">
    <source>
        <dbReference type="SAM" id="Phobius"/>
    </source>
</evidence>
<comment type="caution">
    <text evidence="2">The sequence shown here is derived from an EMBL/GenBank/DDBJ whole genome shotgun (WGS) entry which is preliminary data.</text>
</comment>
<sequence>MKRYAANWNGIRLLRLGAGLLIILAALQTKEWLLMTGGVVVALMALLNARCCGSSTCNRPVRKNDKQTNAISYEEVR</sequence>
<feature type="transmembrane region" description="Helical" evidence="1">
    <location>
        <begin position="12"/>
        <end position="28"/>
    </location>
</feature>
<protein>
    <recommendedName>
        <fullName evidence="4">DUF2892 domain-containing protein</fullName>
    </recommendedName>
</protein>
<gene>
    <name evidence="2" type="ORF">LQ567_05045</name>
</gene>
<evidence type="ECO:0000313" key="3">
    <source>
        <dbReference type="Proteomes" id="UP001199816"/>
    </source>
</evidence>